<name>A0A2T0TZ27_9SPHI</name>
<dbReference type="AlphaFoldDB" id="A0A2T0TZ27"/>
<accession>A0A2T0TZ27</accession>
<dbReference type="Proteomes" id="UP000238034">
    <property type="component" value="Unassembled WGS sequence"/>
</dbReference>
<gene>
    <name evidence="1" type="ORF">B0I27_1082</name>
</gene>
<evidence type="ECO:0000313" key="1">
    <source>
        <dbReference type="EMBL" id="PRY50798.1"/>
    </source>
</evidence>
<reference evidence="1 2" key="1">
    <citation type="submission" date="2018-03" db="EMBL/GenBank/DDBJ databases">
        <title>Genomic Encyclopedia of Type Strains, Phase III (KMG-III): the genomes of soil and plant-associated and newly described type strains.</title>
        <authorList>
            <person name="Whitman W."/>
        </authorList>
    </citation>
    <scope>NUCLEOTIDE SEQUENCE [LARGE SCALE GENOMIC DNA]</scope>
    <source>
        <strain evidence="1 2">CGMCC 1.9313</strain>
    </source>
</reference>
<protein>
    <recommendedName>
        <fullName evidence="3">IS66 family insertion sequence element accessory protein TnpB</fullName>
    </recommendedName>
</protein>
<evidence type="ECO:0000313" key="2">
    <source>
        <dbReference type="Proteomes" id="UP000238034"/>
    </source>
</evidence>
<dbReference type="EMBL" id="PVTH01000008">
    <property type="protein sequence ID" value="PRY50798.1"/>
    <property type="molecule type" value="Genomic_DNA"/>
</dbReference>
<keyword evidence="2" id="KW-1185">Reference proteome</keyword>
<organism evidence="1 2">
    <name type="scientific">Arcticibacter pallidicorallinus</name>
    <dbReference type="NCBI Taxonomy" id="1259464"/>
    <lineage>
        <taxon>Bacteria</taxon>
        <taxon>Pseudomonadati</taxon>
        <taxon>Bacteroidota</taxon>
        <taxon>Sphingobacteriia</taxon>
        <taxon>Sphingobacteriales</taxon>
        <taxon>Sphingobacteriaceae</taxon>
        <taxon>Arcticibacter</taxon>
    </lineage>
</organism>
<sequence>MDQRTRMKAEVERWRQSGLTQKEFSQQLGIKVATFAYWVSRNKEESKTGFVPLCPGQRDPASEIEITYPNGVRLKVSSSDPGTLSRLIHLY</sequence>
<dbReference type="NCBIfam" id="NF047593">
    <property type="entry name" value="IS66_ISAeme5_TnpA"/>
    <property type="match status" value="1"/>
</dbReference>
<evidence type="ECO:0008006" key="3">
    <source>
        <dbReference type="Google" id="ProtNLM"/>
    </source>
</evidence>
<comment type="caution">
    <text evidence="1">The sequence shown here is derived from an EMBL/GenBank/DDBJ whole genome shotgun (WGS) entry which is preliminary data.</text>
</comment>
<proteinExistence type="predicted"/>